<dbReference type="OrthoDB" id="192297at2"/>
<proteinExistence type="predicted"/>
<name>A0A1G4TQG9_9BACL</name>
<sequence>VEVLSGVTLSGSVVLADKAYGTHDIRTYIESQDATFCIPPKSNTANPWECDFYQYKERHVVECFFNKLKQFRGIATRYDKLSRNFLSFAFLASAMILLK</sequence>
<feature type="domain" description="Transposase DDE" evidence="1">
    <location>
        <begin position="14"/>
        <end position="99"/>
    </location>
</feature>
<gene>
    <name evidence="2" type="ORF">SAMN04487970_106135</name>
</gene>
<protein>
    <submittedName>
        <fullName evidence="2">Transposase DDE domain-containing protein</fullName>
    </submittedName>
</protein>
<evidence type="ECO:0000313" key="3">
    <source>
        <dbReference type="Proteomes" id="UP000198601"/>
    </source>
</evidence>
<dbReference type="InterPro" id="IPR025668">
    <property type="entry name" value="Tnp_DDE_dom"/>
</dbReference>
<keyword evidence="3" id="KW-1185">Reference proteome</keyword>
<dbReference type="AlphaFoldDB" id="A0A1G4TQG9"/>
<dbReference type="EMBL" id="FMTT01000061">
    <property type="protein sequence ID" value="SCW83507.1"/>
    <property type="molecule type" value="Genomic_DNA"/>
</dbReference>
<accession>A0A1G4TQG9</accession>
<evidence type="ECO:0000259" key="1">
    <source>
        <dbReference type="Pfam" id="PF13586"/>
    </source>
</evidence>
<dbReference type="Pfam" id="PF13586">
    <property type="entry name" value="DDE_Tnp_1_2"/>
    <property type="match status" value="1"/>
</dbReference>
<evidence type="ECO:0000313" key="2">
    <source>
        <dbReference type="EMBL" id="SCW83507.1"/>
    </source>
</evidence>
<reference evidence="3" key="1">
    <citation type="submission" date="2016-10" db="EMBL/GenBank/DDBJ databases">
        <authorList>
            <person name="Varghese N."/>
            <person name="Submissions S."/>
        </authorList>
    </citation>
    <scope>NUCLEOTIDE SEQUENCE [LARGE SCALE GENOMIC DNA]</scope>
    <source>
        <strain evidence="3">CGMCC 1.8946</strain>
    </source>
</reference>
<organism evidence="2 3">
    <name type="scientific">Paenibacillus tianmuensis</name>
    <dbReference type="NCBI Taxonomy" id="624147"/>
    <lineage>
        <taxon>Bacteria</taxon>
        <taxon>Bacillati</taxon>
        <taxon>Bacillota</taxon>
        <taxon>Bacilli</taxon>
        <taxon>Bacillales</taxon>
        <taxon>Paenibacillaceae</taxon>
        <taxon>Paenibacillus</taxon>
    </lineage>
</organism>
<dbReference type="RefSeq" id="WP_143006995.1">
    <property type="nucleotide sequence ID" value="NZ_FMTT01000061.1"/>
</dbReference>
<dbReference type="Proteomes" id="UP000198601">
    <property type="component" value="Unassembled WGS sequence"/>
</dbReference>
<feature type="non-terminal residue" evidence="2">
    <location>
        <position position="1"/>
    </location>
</feature>